<evidence type="ECO:0000313" key="11">
    <source>
        <dbReference type="EMBL" id="MVP02549.1"/>
    </source>
</evidence>
<evidence type="ECO:0000256" key="1">
    <source>
        <dbReference type="ARBA" id="ARBA00000085"/>
    </source>
</evidence>
<keyword evidence="12" id="KW-1185">Reference proteome</keyword>
<keyword evidence="8" id="KW-0902">Two-component regulatory system</keyword>
<dbReference type="Gene3D" id="3.30.565.10">
    <property type="entry name" value="Histidine kinase-like ATPase, C-terminal domain"/>
    <property type="match status" value="1"/>
</dbReference>
<feature type="transmembrane region" description="Helical" evidence="9">
    <location>
        <begin position="20"/>
        <end position="43"/>
    </location>
</feature>
<feature type="transmembrane region" description="Helical" evidence="9">
    <location>
        <begin position="214"/>
        <end position="235"/>
    </location>
</feature>
<evidence type="ECO:0000259" key="10">
    <source>
        <dbReference type="PROSITE" id="PS50109"/>
    </source>
</evidence>
<dbReference type="SMART" id="SM00387">
    <property type="entry name" value="HATPase_c"/>
    <property type="match status" value="1"/>
</dbReference>
<reference evidence="11 12" key="1">
    <citation type="journal article" date="2019" name="Microorganisms">
        <title>Paenibacillus lutrae sp. nov., A Chitinolytic Species Isolated from A River Otter in Castril Natural Park, Granada, Spain.</title>
        <authorList>
            <person name="Rodriguez M."/>
            <person name="Reina J.C."/>
            <person name="Bejar V."/>
            <person name="Llamas I."/>
        </authorList>
    </citation>
    <scope>NUCLEOTIDE SEQUENCE [LARGE SCALE GENOMIC DNA]</scope>
    <source>
        <strain evidence="11 12">N10</strain>
    </source>
</reference>
<feature type="domain" description="Histidine kinase" evidence="10">
    <location>
        <begin position="719"/>
        <end position="816"/>
    </location>
</feature>
<dbReference type="SUPFAM" id="SSF50156">
    <property type="entry name" value="PDZ domain-like"/>
    <property type="match status" value="1"/>
</dbReference>
<keyword evidence="9" id="KW-0812">Transmembrane</keyword>
<dbReference type="InterPro" id="IPR036034">
    <property type="entry name" value="PDZ_sf"/>
</dbReference>
<dbReference type="InterPro" id="IPR050482">
    <property type="entry name" value="Sensor_HK_TwoCompSys"/>
</dbReference>
<sequence length="820" mass="94971">MPAFFMLRMTSLISGDQTIVFVSITITSYFRLNAITIILLEWIFMKEKKVFFIIFFLLCLIQTHFLWLVYAYPYIGAVITPDNNGSWVVSDFEKLGKGKALGIEIGDIVEKINGEELQKHQQWRLWNNIEQAEQIEVKRDGEYVQIHIPKSATLYANDLGAFIIEVLSFFLATFLYVKAKQSQSAKYLILVFFTIGLEFMVLGASSRGDIWGKYLITTVIVIVPVAFLHFLITFFNERAPVVFPKRILHVLYGLAGIGAVLRIVYFSEKHAHTYYEYSNYTVIPLFLVGIISNIYFLFQAYRQLRTNLYMRSLIKSILYSLIICFFPFSFLSLLPMLIFNKELVSAFYTSWFILILPLSFAYFILSKKLYDIDLYLRRVLFTMLVSTLPSLLTVGFILFVYQHSITWIEVTFIFIIVLVIFSIFAYSMEYFATRLEKVMFPRKYFLQQSLKKISKALGTVSNFNALKEIILNDIVNTLEIHGGAIVFVETDGIQVITAGNIDEQEVCRMLEKGVNEDDRYTAFKINENEEYKSFLVLTGKKSNTYLGMEDRQWIHLIITYLSASLENVYLLRKLTLKMYELMANIPNSEATEEFVWLRKTMFEIQEKERMRIAMDLHDTTMQDLFLLKRRLHPILQRFPHMTDEYGQLTTILTHIDLINENLRQNCFELNPYLLQKAGLIGSIQKLVDVESAYCEFQLEFQGNCSAHIELLDVERKKHLFRVVQELLNNAKKHSHAENVRICLSEDGGCIELSYEDDGVGFELLQKEGSLNKRVASRSGIGLDQMQGRVLLMDGDFAIHTNTGQGVRIEIRIPFLEGMIA</sequence>
<dbReference type="AlphaFoldDB" id="A0A7X3FMN9"/>
<feature type="transmembrane region" description="Helical" evidence="9">
    <location>
        <begin position="407"/>
        <end position="432"/>
    </location>
</feature>
<evidence type="ECO:0000256" key="8">
    <source>
        <dbReference type="ARBA" id="ARBA00023012"/>
    </source>
</evidence>
<dbReference type="PANTHER" id="PTHR24421:SF10">
    <property type="entry name" value="NITRATE_NITRITE SENSOR PROTEIN NARQ"/>
    <property type="match status" value="1"/>
</dbReference>
<name>A0A7X3FMN9_9BACL</name>
<dbReference type="InterPro" id="IPR011712">
    <property type="entry name" value="Sig_transdc_His_kin_sub3_dim/P"/>
</dbReference>
<dbReference type="PROSITE" id="PS50109">
    <property type="entry name" value="HIS_KIN"/>
    <property type="match status" value="1"/>
</dbReference>
<keyword evidence="6" id="KW-0418">Kinase</keyword>
<dbReference type="GO" id="GO:0046983">
    <property type="term" value="F:protein dimerization activity"/>
    <property type="evidence" value="ECO:0007669"/>
    <property type="project" value="InterPro"/>
</dbReference>
<dbReference type="InterPro" id="IPR003594">
    <property type="entry name" value="HATPase_dom"/>
</dbReference>
<evidence type="ECO:0000313" key="12">
    <source>
        <dbReference type="Proteomes" id="UP000490800"/>
    </source>
</evidence>
<dbReference type="GO" id="GO:0005524">
    <property type="term" value="F:ATP binding"/>
    <property type="evidence" value="ECO:0007669"/>
    <property type="project" value="UniProtKB-KW"/>
</dbReference>
<accession>A0A7X3FMN9</accession>
<comment type="catalytic activity">
    <reaction evidence="1">
        <text>ATP + protein L-histidine = ADP + protein N-phospho-L-histidine.</text>
        <dbReference type="EC" id="2.7.13.3"/>
    </reaction>
</comment>
<comment type="caution">
    <text evidence="11">The sequence shown here is derived from an EMBL/GenBank/DDBJ whole genome shotgun (WGS) entry which is preliminary data.</text>
</comment>
<dbReference type="Pfam" id="PF07730">
    <property type="entry name" value="HisKA_3"/>
    <property type="match status" value="1"/>
</dbReference>
<keyword evidence="7" id="KW-0067">ATP-binding</keyword>
<evidence type="ECO:0000256" key="6">
    <source>
        <dbReference type="ARBA" id="ARBA00022777"/>
    </source>
</evidence>
<feature type="transmembrane region" description="Helical" evidence="9">
    <location>
        <begin position="50"/>
        <end position="72"/>
    </location>
</feature>
<evidence type="ECO:0000256" key="2">
    <source>
        <dbReference type="ARBA" id="ARBA00012438"/>
    </source>
</evidence>
<feature type="transmembrane region" description="Helical" evidence="9">
    <location>
        <begin position="159"/>
        <end position="177"/>
    </location>
</feature>
<feature type="transmembrane region" description="Helical" evidence="9">
    <location>
        <begin position="277"/>
        <end position="298"/>
    </location>
</feature>
<keyword evidence="9" id="KW-0472">Membrane</keyword>
<protein>
    <recommendedName>
        <fullName evidence="2">histidine kinase</fullName>
        <ecNumber evidence="2">2.7.13.3</ecNumber>
    </recommendedName>
</protein>
<evidence type="ECO:0000256" key="7">
    <source>
        <dbReference type="ARBA" id="ARBA00022840"/>
    </source>
</evidence>
<dbReference type="EMBL" id="RHLK01000028">
    <property type="protein sequence ID" value="MVP02549.1"/>
    <property type="molecule type" value="Genomic_DNA"/>
</dbReference>
<feature type="transmembrane region" description="Helical" evidence="9">
    <location>
        <begin position="184"/>
        <end position="202"/>
    </location>
</feature>
<keyword evidence="3" id="KW-0597">Phosphoprotein</keyword>
<evidence type="ECO:0000256" key="4">
    <source>
        <dbReference type="ARBA" id="ARBA00022679"/>
    </source>
</evidence>
<dbReference type="OrthoDB" id="9781904at2"/>
<dbReference type="Pfam" id="PF02518">
    <property type="entry name" value="HATPase_c"/>
    <property type="match status" value="1"/>
</dbReference>
<proteinExistence type="predicted"/>
<feature type="transmembrane region" description="Helical" evidence="9">
    <location>
        <begin position="247"/>
        <end position="265"/>
    </location>
</feature>
<dbReference type="CDD" id="cd16917">
    <property type="entry name" value="HATPase_UhpB-NarQ-NarX-like"/>
    <property type="match status" value="1"/>
</dbReference>
<feature type="transmembrane region" description="Helical" evidence="9">
    <location>
        <begin position="318"/>
        <end position="339"/>
    </location>
</feature>
<dbReference type="SUPFAM" id="SSF55874">
    <property type="entry name" value="ATPase domain of HSP90 chaperone/DNA topoisomerase II/histidine kinase"/>
    <property type="match status" value="1"/>
</dbReference>
<dbReference type="GO" id="GO:0000155">
    <property type="term" value="F:phosphorelay sensor kinase activity"/>
    <property type="evidence" value="ECO:0007669"/>
    <property type="project" value="InterPro"/>
</dbReference>
<gene>
    <name evidence="11" type="ORF">EDM21_24075</name>
</gene>
<feature type="transmembrane region" description="Helical" evidence="9">
    <location>
        <begin position="378"/>
        <end position="401"/>
    </location>
</feature>
<evidence type="ECO:0000256" key="3">
    <source>
        <dbReference type="ARBA" id="ARBA00022553"/>
    </source>
</evidence>
<evidence type="ECO:0000256" key="9">
    <source>
        <dbReference type="SAM" id="Phobius"/>
    </source>
</evidence>
<keyword evidence="4" id="KW-0808">Transferase</keyword>
<organism evidence="11 12">
    <name type="scientific">Paenibacillus lutrae</name>
    <dbReference type="NCBI Taxonomy" id="2078573"/>
    <lineage>
        <taxon>Bacteria</taxon>
        <taxon>Bacillati</taxon>
        <taxon>Bacillota</taxon>
        <taxon>Bacilli</taxon>
        <taxon>Bacillales</taxon>
        <taxon>Paenibacillaceae</taxon>
        <taxon>Paenibacillus</taxon>
    </lineage>
</organism>
<dbReference type="InterPro" id="IPR036890">
    <property type="entry name" value="HATPase_C_sf"/>
</dbReference>
<dbReference type="Proteomes" id="UP000490800">
    <property type="component" value="Unassembled WGS sequence"/>
</dbReference>
<dbReference type="PANTHER" id="PTHR24421">
    <property type="entry name" value="NITRATE/NITRITE SENSOR PROTEIN NARX-RELATED"/>
    <property type="match status" value="1"/>
</dbReference>
<keyword evidence="5" id="KW-0547">Nucleotide-binding</keyword>
<keyword evidence="9" id="KW-1133">Transmembrane helix</keyword>
<dbReference type="EC" id="2.7.13.3" evidence="2"/>
<dbReference type="InterPro" id="IPR005467">
    <property type="entry name" value="His_kinase_dom"/>
</dbReference>
<dbReference type="GO" id="GO:0016020">
    <property type="term" value="C:membrane"/>
    <property type="evidence" value="ECO:0007669"/>
    <property type="project" value="InterPro"/>
</dbReference>
<feature type="transmembrane region" description="Helical" evidence="9">
    <location>
        <begin position="345"/>
        <end position="366"/>
    </location>
</feature>
<evidence type="ECO:0000256" key="5">
    <source>
        <dbReference type="ARBA" id="ARBA00022741"/>
    </source>
</evidence>